<accession>A0A897N9C5</accession>
<evidence type="ECO:0000313" key="2">
    <source>
        <dbReference type="EMBL" id="QSG06986.1"/>
    </source>
</evidence>
<dbReference type="GeneID" id="68856213"/>
<dbReference type="Proteomes" id="UP000663525">
    <property type="component" value="Chromosome"/>
</dbReference>
<dbReference type="EMBL" id="CP064787">
    <property type="protein sequence ID" value="QSG06986.1"/>
    <property type="molecule type" value="Genomic_DNA"/>
</dbReference>
<dbReference type="AlphaFoldDB" id="A0A897N9C5"/>
<reference evidence="2" key="1">
    <citation type="submission" date="2020-11" db="EMBL/GenBank/DDBJ databases">
        <title>Carbohydrate-dependent, anaerobic sulfur respiration: A novel catabolism in halophilic archaea.</title>
        <authorList>
            <person name="Sorokin D.Y."/>
            <person name="Messina E."/>
            <person name="Smedile F."/>
            <person name="La Cono V."/>
            <person name="Hallsworth J.E."/>
            <person name="Yakimov M.M."/>
        </authorList>
    </citation>
    <scope>NUCLEOTIDE SEQUENCE</scope>
    <source>
        <strain evidence="2">HSR12-1</strain>
    </source>
</reference>
<gene>
    <name evidence="2" type="ORF">HSR121_2666</name>
</gene>
<feature type="compositionally biased region" description="Acidic residues" evidence="1">
    <location>
        <begin position="108"/>
        <end position="123"/>
    </location>
</feature>
<evidence type="ECO:0000313" key="3">
    <source>
        <dbReference type="Proteomes" id="UP000663525"/>
    </source>
</evidence>
<sequence length="183" mass="20395">MSFEHYPDDIEVVETNFKTDQQEDAAEAIADEWPVDLDRLAEEGQHVKMFYKQVLEQFLGPADEDATFAQLKDEYGSMEQWAENGDGESDAEEIAVPDADDVEPRVDESDDGMDTDIGPDSDTDERPTETPSASDGEIPSSNVDTAAAETVPDGVDANRRAWFRAGFREGVEFALEHPELFRE</sequence>
<feature type="compositionally biased region" description="Acidic residues" evidence="1">
    <location>
        <begin position="85"/>
        <end position="101"/>
    </location>
</feature>
<evidence type="ECO:0000256" key="1">
    <source>
        <dbReference type="SAM" id="MobiDB-lite"/>
    </source>
</evidence>
<feature type="region of interest" description="Disordered" evidence="1">
    <location>
        <begin position="77"/>
        <end position="156"/>
    </location>
</feature>
<protein>
    <submittedName>
        <fullName evidence="2">Uncharacterized protein</fullName>
    </submittedName>
</protein>
<name>A0A897N9C5_9EURY</name>
<organism evidence="2 3">
    <name type="scientific">Halapricum desulfuricans</name>
    <dbReference type="NCBI Taxonomy" id="2841257"/>
    <lineage>
        <taxon>Archaea</taxon>
        <taxon>Methanobacteriati</taxon>
        <taxon>Methanobacteriota</taxon>
        <taxon>Stenosarchaea group</taxon>
        <taxon>Halobacteria</taxon>
        <taxon>Halobacteriales</taxon>
        <taxon>Haloarculaceae</taxon>
        <taxon>Halapricum</taxon>
    </lineage>
</organism>
<proteinExistence type="predicted"/>
<dbReference type="RefSeq" id="WP_229113459.1">
    <property type="nucleotide sequence ID" value="NZ_CP064787.1"/>
</dbReference>
<feature type="compositionally biased region" description="Polar residues" evidence="1">
    <location>
        <begin position="129"/>
        <end position="144"/>
    </location>
</feature>